<evidence type="ECO:0000313" key="4">
    <source>
        <dbReference type="EMBL" id="SFZ93605.1"/>
    </source>
</evidence>
<dbReference type="InterPro" id="IPR052025">
    <property type="entry name" value="Xyloglucanase_GH74"/>
</dbReference>
<feature type="chain" id="PRO_5012408205" evidence="2">
    <location>
        <begin position="20"/>
        <end position="829"/>
    </location>
</feature>
<evidence type="ECO:0000313" key="5">
    <source>
        <dbReference type="Proteomes" id="UP000182544"/>
    </source>
</evidence>
<sequence length="829" mass="92054">MRKFFLLSFGFLAITFNSASQIKLLPIMTQDEIDAGLQPGDHEQFMLDFTYSDANPDRIYAGQDVSGVWVSKDGGKFWNNLRNRGLHAPGIISIEADPLDENRVLTAAYSRYYDDTHQDYQGIYLTKDGGLNWNRVAIRSKLGEIRAATKLIAYAPSTKSIALGYATRWYAAFSEYRKEATPADSDNADDGLLMSDDGGETWSEIRELPQATFGTSIHGIKIDPLNENKLYLYGVDGLFKLDNANTSGGQVTNVSGVGGLPAGSVYGKVYISSDAQTLIVPVASKGLYKSTDGGTTWSPLYFWSNLELAYYNEGYPDVIYIVGVNGSQGQVRATINGGTTFYNYTSSEGRLGNKFSEWTYGISSRFANIIPDPRNPDRAFAQGHAVFHQTDDAGKNWIDSSDGFNGTHYNGISLGQMFDSTDENKFAYFCLDRGVMTTNDGGITFKESTVKDFLPSGYRTTVYGSAICPSNSNIILASVNTTSSGRLVRSTDFGVTWELSIDELKQRHFVGFNPQSPQYAYQYRDISDDYGETWTTLSNIPINTTICGMAPSNGDIIYALDNLGASRNVYRSLDKGETWTPVIINNAWKLNVPSGARNYLFVVHPTNPDIFYTNSATGTITEWNLSTDTDKDIAPIEAAAEVGFYVNRFTIDPRYPNIMYMLNQRVNTGNKLFISQDAGDTWTNISDGFPNTFHNGLAVSPITGEVFLAGPNGSRVLLPPYDTDRSKTSYDKVDYDDNYIDETSDYALSTEDFKIKDVNKIFIYPNPSNNDLFVSGLNEDTSVNIYNITGQHITTHELTANSNEIKVSNLVNGIYFIKIKQYTYQFIKQ</sequence>
<dbReference type="AlphaFoldDB" id="A0A1K2IMB2"/>
<dbReference type="NCBIfam" id="TIGR04183">
    <property type="entry name" value="Por_Secre_tail"/>
    <property type="match status" value="1"/>
</dbReference>
<dbReference type="SUPFAM" id="SSF110296">
    <property type="entry name" value="Oligoxyloglucan reducing end-specific cellobiohydrolase"/>
    <property type="match status" value="2"/>
</dbReference>
<feature type="domain" description="Secretion system C-terminal sorting" evidence="3">
    <location>
        <begin position="763"/>
        <end position="827"/>
    </location>
</feature>
<dbReference type="EMBL" id="FPKV01000003">
    <property type="protein sequence ID" value="SFZ93605.1"/>
    <property type="molecule type" value="Genomic_DNA"/>
</dbReference>
<keyword evidence="5" id="KW-1185">Reference proteome</keyword>
<protein>
    <submittedName>
        <fullName evidence="4">Por secretion system C-terminal sorting domain-containing protein</fullName>
    </submittedName>
</protein>
<dbReference type="RefSeq" id="WP_084647972.1">
    <property type="nucleotide sequence ID" value="NZ_FPKV01000003.1"/>
</dbReference>
<dbReference type="OrthoDB" id="9757947at2"/>
<dbReference type="PANTHER" id="PTHR43739:SF5">
    <property type="entry name" value="EXO-ALPHA-SIALIDASE"/>
    <property type="match status" value="1"/>
</dbReference>
<feature type="signal peptide" evidence="2">
    <location>
        <begin position="1"/>
        <end position="19"/>
    </location>
</feature>
<accession>A0A1K2IMB2</accession>
<name>A0A1K2IMB2_9FLAO</name>
<dbReference type="Pfam" id="PF18962">
    <property type="entry name" value="Por_Secre_tail"/>
    <property type="match status" value="1"/>
</dbReference>
<dbReference type="InterPro" id="IPR015943">
    <property type="entry name" value="WD40/YVTN_repeat-like_dom_sf"/>
</dbReference>
<dbReference type="InterPro" id="IPR036278">
    <property type="entry name" value="Sialidase_sf"/>
</dbReference>
<dbReference type="Proteomes" id="UP000182544">
    <property type="component" value="Unassembled WGS sequence"/>
</dbReference>
<dbReference type="GO" id="GO:0010411">
    <property type="term" value="P:xyloglucan metabolic process"/>
    <property type="evidence" value="ECO:0007669"/>
    <property type="project" value="TreeGrafter"/>
</dbReference>
<dbReference type="CDD" id="cd15482">
    <property type="entry name" value="Sialidase_non-viral"/>
    <property type="match status" value="2"/>
</dbReference>
<organism evidence="4 5">
    <name type="scientific">Flaviramulus basaltis</name>
    <dbReference type="NCBI Taxonomy" id="369401"/>
    <lineage>
        <taxon>Bacteria</taxon>
        <taxon>Pseudomonadati</taxon>
        <taxon>Bacteroidota</taxon>
        <taxon>Flavobacteriia</taxon>
        <taxon>Flavobacteriales</taxon>
        <taxon>Flavobacteriaceae</taxon>
        <taxon>Flaviramulus</taxon>
    </lineage>
</organism>
<dbReference type="Gene3D" id="2.130.10.10">
    <property type="entry name" value="YVTN repeat-like/Quinoprotein amine dehydrogenase"/>
    <property type="match status" value="5"/>
</dbReference>
<proteinExistence type="predicted"/>
<dbReference type="STRING" id="369401.SAMN05428642_103229"/>
<reference evidence="4 5" key="1">
    <citation type="submission" date="2016-10" db="EMBL/GenBank/DDBJ databases">
        <authorList>
            <person name="de Groot N.N."/>
        </authorList>
    </citation>
    <scope>NUCLEOTIDE SEQUENCE [LARGE SCALE GENOMIC DNA]</scope>
    <source>
        <strain evidence="4 5">DSM 18180</strain>
    </source>
</reference>
<keyword evidence="1 2" id="KW-0732">Signal</keyword>
<dbReference type="SUPFAM" id="SSF50939">
    <property type="entry name" value="Sialidases"/>
    <property type="match status" value="1"/>
</dbReference>
<dbReference type="InterPro" id="IPR026444">
    <property type="entry name" value="Secre_tail"/>
</dbReference>
<dbReference type="PANTHER" id="PTHR43739">
    <property type="entry name" value="XYLOGLUCANASE (EUROFUNG)"/>
    <property type="match status" value="1"/>
</dbReference>
<gene>
    <name evidence="4" type="ORF">SAMN05428642_103229</name>
</gene>
<evidence type="ECO:0000256" key="2">
    <source>
        <dbReference type="SAM" id="SignalP"/>
    </source>
</evidence>
<evidence type="ECO:0000259" key="3">
    <source>
        <dbReference type="Pfam" id="PF18962"/>
    </source>
</evidence>
<evidence type="ECO:0000256" key="1">
    <source>
        <dbReference type="ARBA" id="ARBA00022729"/>
    </source>
</evidence>